<feature type="region of interest" description="Disordered" evidence="2">
    <location>
        <begin position="476"/>
        <end position="502"/>
    </location>
</feature>
<dbReference type="AlphaFoldDB" id="A0AAQ3MJR5"/>
<dbReference type="GO" id="GO:0005737">
    <property type="term" value="C:cytoplasm"/>
    <property type="evidence" value="ECO:0007669"/>
    <property type="project" value="TreeGrafter"/>
</dbReference>
<dbReference type="Pfam" id="PF04484">
    <property type="entry name" value="QWRF"/>
    <property type="match status" value="1"/>
</dbReference>
<feature type="compositionally biased region" description="Basic and acidic residues" evidence="2">
    <location>
        <begin position="286"/>
        <end position="301"/>
    </location>
</feature>
<dbReference type="EMBL" id="CP144690">
    <property type="protein sequence ID" value="WVY92145.1"/>
    <property type="molecule type" value="Genomic_DNA"/>
</dbReference>
<evidence type="ECO:0008006" key="5">
    <source>
        <dbReference type="Google" id="ProtNLM"/>
    </source>
</evidence>
<feature type="compositionally biased region" description="Low complexity" evidence="2">
    <location>
        <begin position="169"/>
        <end position="180"/>
    </location>
</feature>
<organism evidence="3 4">
    <name type="scientific">Vigna mungo</name>
    <name type="common">Black gram</name>
    <name type="synonym">Phaseolus mungo</name>
    <dbReference type="NCBI Taxonomy" id="3915"/>
    <lineage>
        <taxon>Eukaryota</taxon>
        <taxon>Viridiplantae</taxon>
        <taxon>Streptophyta</taxon>
        <taxon>Embryophyta</taxon>
        <taxon>Tracheophyta</taxon>
        <taxon>Spermatophyta</taxon>
        <taxon>Magnoliopsida</taxon>
        <taxon>eudicotyledons</taxon>
        <taxon>Gunneridae</taxon>
        <taxon>Pentapetalae</taxon>
        <taxon>rosids</taxon>
        <taxon>fabids</taxon>
        <taxon>Fabales</taxon>
        <taxon>Fabaceae</taxon>
        <taxon>Papilionoideae</taxon>
        <taxon>50 kb inversion clade</taxon>
        <taxon>NPAAA clade</taxon>
        <taxon>indigoferoid/millettioid clade</taxon>
        <taxon>Phaseoleae</taxon>
        <taxon>Vigna</taxon>
    </lineage>
</organism>
<feature type="compositionally biased region" description="Low complexity" evidence="2">
    <location>
        <begin position="135"/>
        <end position="145"/>
    </location>
</feature>
<dbReference type="InterPro" id="IPR007573">
    <property type="entry name" value="QWRF"/>
</dbReference>
<evidence type="ECO:0000256" key="1">
    <source>
        <dbReference type="ARBA" id="ARBA00010016"/>
    </source>
</evidence>
<feature type="region of interest" description="Disordered" evidence="2">
    <location>
        <begin position="375"/>
        <end position="397"/>
    </location>
</feature>
<dbReference type="GO" id="GO:0008017">
    <property type="term" value="F:microtubule binding"/>
    <property type="evidence" value="ECO:0007669"/>
    <property type="project" value="TreeGrafter"/>
</dbReference>
<proteinExistence type="inferred from homology"/>
<comment type="similarity">
    <text evidence="1">Belongs to the QWRF family.</text>
</comment>
<gene>
    <name evidence="3" type="ORF">V8G54_037659</name>
</gene>
<sequence>MPLRPRECIYSPSIRACFCYSVRVTLMVAELASSNFGVNFHKRSTIAQRVTPLLRQLHFLLGQAPANRNGHIFLRIFNLPRELATPNFSAHARNFFSVRIPFNASCSLFVFQLNFGIKIMVAAISTAINPKRAQTPTPRRTPLLPSESDNALAPPRRPKAREVTSRYMSSSSSSSSSVSSPPRRCHSPLVVTRTINSTKQTPTPALKRCQSAERRRQGTPRPTLTEAPAAQKVLFTSTRSLSVSFQGESFPIQVRTTKPPPSQSLRKSTPERRKVATTPTPVRNGNSDHAENGRTGLDRHRWPAKSLPRPQQVNCVNRSLECVDSPGRKQTDVPENVVRSLQNVMADVRASHDATLGSESNKINGSKFRPEAELEPIASDTESVTSGSSSGDGIRGSRGIVMPARFWQEHNNRLRRQTEAPSSRNGVIGNKGTVTTAPSPRILVQKKSVLDSAVSSPRGVVNSRVVQGSPIRSAIRPASPSKLATPSVWSPSRGVSPSRAQNGVAGGISSRFGSEPSVLSFAVDVSRGKVGENRIADAHLLRLFYNRLLQWRFVNARADAALSAQTFNAEESLKSAWVTMSKIRESVRAKKTEFQLLKQQFKLINILKDQMLYLEDWATLDRVYSTSLSGATEALRASTLRLPVVGGAKTDLLNLKDAICSAMDVMQAMASSICLLSPKVGQLNSMVVEVANLSAKERVLLEECKDLLSVITTLQVNFIFW</sequence>
<evidence type="ECO:0000256" key="2">
    <source>
        <dbReference type="SAM" id="MobiDB-lite"/>
    </source>
</evidence>
<accession>A0AAQ3MJR5</accession>
<evidence type="ECO:0000313" key="4">
    <source>
        <dbReference type="Proteomes" id="UP001374535"/>
    </source>
</evidence>
<feature type="compositionally biased region" description="Polar residues" evidence="2">
    <location>
        <begin position="193"/>
        <end position="203"/>
    </location>
</feature>
<dbReference type="GO" id="GO:0005880">
    <property type="term" value="C:nuclear microtubule"/>
    <property type="evidence" value="ECO:0007669"/>
    <property type="project" value="TreeGrafter"/>
</dbReference>
<feature type="compositionally biased region" description="Polar residues" evidence="2">
    <location>
        <begin position="482"/>
        <end position="501"/>
    </location>
</feature>
<dbReference type="GO" id="GO:0051225">
    <property type="term" value="P:spindle assembly"/>
    <property type="evidence" value="ECO:0007669"/>
    <property type="project" value="TreeGrafter"/>
</dbReference>
<feature type="region of interest" description="Disordered" evidence="2">
    <location>
        <begin position="252"/>
        <end position="307"/>
    </location>
</feature>
<feature type="region of interest" description="Disordered" evidence="2">
    <location>
        <begin position="414"/>
        <end position="440"/>
    </location>
</feature>
<dbReference type="PANTHER" id="PTHR31807">
    <property type="entry name" value="AUGMIN FAMILY MEMBER"/>
    <property type="match status" value="1"/>
</dbReference>
<feature type="compositionally biased region" description="Low complexity" evidence="2">
    <location>
        <begin position="379"/>
        <end position="397"/>
    </location>
</feature>
<protein>
    <recommendedName>
        <fullName evidence="5">QWRF motif-containing protein 2</fullName>
    </recommendedName>
</protein>
<evidence type="ECO:0000313" key="3">
    <source>
        <dbReference type="EMBL" id="WVY92145.1"/>
    </source>
</evidence>
<dbReference type="Proteomes" id="UP001374535">
    <property type="component" value="Chromosome 11"/>
</dbReference>
<name>A0AAQ3MJR5_VIGMU</name>
<keyword evidence="4" id="KW-1185">Reference proteome</keyword>
<reference evidence="3 4" key="1">
    <citation type="journal article" date="2023" name="Life. Sci Alliance">
        <title>Evolutionary insights into 3D genome organization and epigenetic landscape of Vigna mungo.</title>
        <authorList>
            <person name="Junaid A."/>
            <person name="Singh B."/>
            <person name="Bhatia S."/>
        </authorList>
    </citation>
    <scope>NUCLEOTIDE SEQUENCE [LARGE SCALE GENOMIC DNA]</scope>
    <source>
        <strain evidence="3">Urdbean</strain>
    </source>
</reference>
<dbReference type="PANTHER" id="PTHR31807:SF38">
    <property type="entry name" value="QWRF MOTIF-CONTAINING PROTEIN 9"/>
    <property type="match status" value="1"/>
</dbReference>
<feature type="region of interest" description="Disordered" evidence="2">
    <location>
        <begin position="132"/>
        <end position="231"/>
    </location>
</feature>